<reference evidence="2" key="1">
    <citation type="journal article" date="2013" name="Nat. Genet.">
        <title>The draft genomes of soft-shell turtle and green sea turtle yield insights into the development and evolution of the turtle-specific body plan.</title>
        <authorList>
            <person name="Wang Z."/>
            <person name="Pascual-Anaya J."/>
            <person name="Zadissa A."/>
            <person name="Li W."/>
            <person name="Niimura Y."/>
            <person name="Huang Z."/>
            <person name="Li C."/>
            <person name="White S."/>
            <person name="Xiong Z."/>
            <person name="Fang D."/>
            <person name="Wang B."/>
            <person name="Ming Y."/>
            <person name="Chen Y."/>
            <person name="Zheng Y."/>
            <person name="Kuraku S."/>
            <person name="Pignatelli M."/>
            <person name="Herrero J."/>
            <person name="Beal K."/>
            <person name="Nozawa M."/>
            <person name="Li Q."/>
            <person name="Wang J."/>
            <person name="Zhang H."/>
            <person name="Yu L."/>
            <person name="Shigenobu S."/>
            <person name="Wang J."/>
            <person name="Liu J."/>
            <person name="Flicek P."/>
            <person name="Searle S."/>
            <person name="Wang J."/>
            <person name="Kuratani S."/>
            <person name="Yin Y."/>
            <person name="Aken B."/>
            <person name="Zhang G."/>
            <person name="Irie N."/>
        </authorList>
    </citation>
    <scope>NUCLEOTIDE SEQUENCE [LARGE SCALE GENOMIC DNA]</scope>
</reference>
<dbReference type="EMBL" id="KB532467">
    <property type="protein sequence ID" value="EMP34389.1"/>
    <property type="molecule type" value="Genomic_DNA"/>
</dbReference>
<protein>
    <submittedName>
        <fullName evidence="1">Uncharacterized protein</fullName>
    </submittedName>
</protein>
<proteinExistence type="predicted"/>
<accession>M7BB53</accession>
<sequence length="223" mass="24645">MIAKLIRELSDEHSQELVKRADAKPTEVNGKTFTDSHPLEKLLLVKCESRPGGILSKYSGVQMRVTAQVHDIRFVDGIIYMGKDWKAVNYSIRIVGKAHGTAVIAEEIRGINMIQGFGSVVTYANCVSSYYKQSRSEMEKMEVLTEEQSVCHIFASAIVYTFSEARSQMLIGPFPCKPQLPDPAHPGLPPLLALVKGSCMEALTDGCCCVLGLCQPPCHRDRE</sequence>
<evidence type="ECO:0000313" key="1">
    <source>
        <dbReference type="EMBL" id="EMP34389.1"/>
    </source>
</evidence>
<name>M7BB53_CHEMY</name>
<keyword evidence="2" id="KW-1185">Reference proteome</keyword>
<gene>
    <name evidence="1" type="ORF">UY3_08463</name>
</gene>
<organism evidence="1 2">
    <name type="scientific">Chelonia mydas</name>
    <name type="common">Green sea-turtle</name>
    <name type="synonym">Chelonia agassizi</name>
    <dbReference type="NCBI Taxonomy" id="8469"/>
    <lineage>
        <taxon>Eukaryota</taxon>
        <taxon>Metazoa</taxon>
        <taxon>Chordata</taxon>
        <taxon>Craniata</taxon>
        <taxon>Vertebrata</taxon>
        <taxon>Euteleostomi</taxon>
        <taxon>Archelosauria</taxon>
        <taxon>Testudinata</taxon>
        <taxon>Testudines</taxon>
        <taxon>Cryptodira</taxon>
        <taxon>Durocryptodira</taxon>
        <taxon>Americhelydia</taxon>
        <taxon>Chelonioidea</taxon>
        <taxon>Cheloniidae</taxon>
        <taxon>Chelonia</taxon>
    </lineage>
</organism>
<dbReference type="AlphaFoldDB" id="M7BB53"/>
<evidence type="ECO:0000313" key="2">
    <source>
        <dbReference type="Proteomes" id="UP000031443"/>
    </source>
</evidence>
<dbReference type="Proteomes" id="UP000031443">
    <property type="component" value="Unassembled WGS sequence"/>
</dbReference>